<organism evidence="1 2">
    <name type="scientific">Desmophyllum pertusum</name>
    <dbReference type="NCBI Taxonomy" id="174260"/>
    <lineage>
        <taxon>Eukaryota</taxon>
        <taxon>Metazoa</taxon>
        <taxon>Cnidaria</taxon>
        <taxon>Anthozoa</taxon>
        <taxon>Hexacorallia</taxon>
        <taxon>Scleractinia</taxon>
        <taxon>Caryophylliina</taxon>
        <taxon>Caryophylliidae</taxon>
        <taxon>Desmophyllum</taxon>
    </lineage>
</organism>
<dbReference type="OrthoDB" id="286233at2759"/>
<evidence type="ECO:0000313" key="2">
    <source>
        <dbReference type="Proteomes" id="UP001163046"/>
    </source>
</evidence>
<sequence>MALYHKLARAYIGINEFQEALANFQQLLKISKEIGSRAAEATAYRDISMAYSCIGLARYVRAISHLERSLQILKDIGDKREEASSYLELANAYQGIGEVDKVLHLLLQVTRNVTVQGDLGNIGVCYNNIGTAYQINKADSMRH</sequence>
<gene>
    <name evidence="1" type="ORF">OS493_022988</name>
</gene>
<proteinExistence type="predicted"/>
<dbReference type="Proteomes" id="UP001163046">
    <property type="component" value="Unassembled WGS sequence"/>
</dbReference>
<dbReference type="InterPro" id="IPR011990">
    <property type="entry name" value="TPR-like_helical_dom_sf"/>
</dbReference>
<dbReference type="Gene3D" id="1.25.40.10">
    <property type="entry name" value="Tetratricopeptide repeat domain"/>
    <property type="match status" value="1"/>
</dbReference>
<dbReference type="PANTHER" id="PTHR10098:SF108">
    <property type="entry name" value="TETRATRICOPEPTIDE REPEAT PROTEIN 28"/>
    <property type="match status" value="1"/>
</dbReference>
<dbReference type="EMBL" id="MU826366">
    <property type="protein sequence ID" value="KAJ7378454.1"/>
    <property type="molecule type" value="Genomic_DNA"/>
</dbReference>
<dbReference type="Pfam" id="PF13374">
    <property type="entry name" value="TPR_10"/>
    <property type="match status" value="1"/>
</dbReference>
<comment type="caution">
    <text evidence="1">The sequence shown here is derived from an EMBL/GenBank/DDBJ whole genome shotgun (WGS) entry which is preliminary data.</text>
</comment>
<evidence type="ECO:0000313" key="1">
    <source>
        <dbReference type="EMBL" id="KAJ7378454.1"/>
    </source>
</evidence>
<reference evidence="1" key="1">
    <citation type="submission" date="2023-01" db="EMBL/GenBank/DDBJ databases">
        <title>Genome assembly of the deep-sea coral Lophelia pertusa.</title>
        <authorList>
            <person name="Herrera S."/>
            <person name="Cordes E."/>
        </authorList>
    </citation>
    <scope>NUCLEOTIDE SEQUENCE</scope>
    <source>
        <strain evidence="1">USNM1676648</strain>
        <tissue evidence="1">Polyp</tissue>
    </source>
</reference>
<protein>
    <recommendedName>
        <fullName evidence="3">Tetratricopeptide repeat protein</fullName>
    </recommendedName>
</protein>
<dbReference type="PANTHER" id="PTHR10098">
    <property type="entry name" value="RAPSYN-RELATED"/>
    <property type="match status" value="1"/>
</dbReference>
<dbReference type="AlphaFoldDB" id="A0A9W9ZCG2"/>
<evidence type="ECO:0008006" key="3">
    <source>
        <dbReference type="Google" id="ProtNLM"/>
    </source>
</evidence>
<accession>A0A9W9ZCG2</accession>
<dbReference type="SUPFAM" id="SSF48452">
    <property type="entry name" value="TPR-like"/>
    <property type="match status" value="1"/>
</dbReference>
<keyword evidence="2" id="KW-1185">Reference proteome</keyword>
<name>A0A9W9ZCG2_9CNID</name>